<keyword evidence="2" id="KW-0804">Transcription</keyword>
<dbReference type="Gene3D" id="1.10.150.60">
    <property type="entry name" value="ARID DNA-binding domain"/>
    <property type="match status" value="1"/>
</dbReference>
<feature type="region of interest" description="Disordered" evidence="4">
    <location>
        <begin position="355"/>
        <end position="374"/>
    </location>
</feature>
<keyword evidence="7" id="KW-1185">Reference proteome</keyword>
<evidence type="ECO:0000259" key="5">
    <source>
        <dbReference type="PROSITE" id="PS51011"/>
    </source>
</evidence>
<dbReference type="EMBL" id="LJIG01001131">
    <property type="protein sequence ID" value="KRT85809.1"/>
    <property type="molecule type" value="Genomic_DNA"/>
</dbReference>
<organism evidence="6 7">
    <name type="scientific">Oryctes borbonicus</name>
    <dbReference type="NCBI Taxonomy" id="1629725"/>
    <lineage>
        <taxon>Eukaryota</taxon>
        <taxon>Metazoa</taxon>
        <taxon>Ecdysozoa</taxon>
        <taxon>Arthropoda</taxon>
        <taxon>Hexapoda</taxon>
        <taxon>Insecta</taxon>
        <taxon>Pterygota</taxon>
        <taxon>Neoptera</taxon>
        <taxon>Endopterygota</taxon>
        <taxon>Coleoptera</taxon>
        <taxon>Polyphaga</taxon>
        <taxon>Scarabaeiformia</taxon>
        <taxon>Scarabaeidae</taxon>
        <taxon>Dynastinae</taxon>
        <taxon>Oryctes</taxon>
    </lineage>
</organism>
<name>A0A0T6BEY5_9SCAR</name>
<feature type="domain" description="ARID" evidence="5">
    <location>
        <begin position="165"/>
        <end position="257"/>
    </location>
</feature>
<dbReference type="GO" id="GO:0000976">
    <property type="term" value="F:transcription cis-regulatory region binding"/>
    <property type="evidence" value="ECO:0007669"/>
    <property type="project" value="TreeGrafter"/>
</dbReference>
<evidence type="ECO:0000256" key="3">
    <source>
        <dbReference type="ARBA" id="ARBA00023242"/>
    </source>
</evidence>
<dbReference type="Pfam" id="PF01388">
    <property type="entry name" value="ARID"/>
    <property type="match status" value="1"/>
</dbReference>
<dbReference type="SUPFAM" id="SSF46774">
    <property type="entry name" value="ARID-like"/>
    <property type="match status" value="1"/>
</dbReference>
<feature type="region of interest" description="Disordered" evidence="4">
    <location>
        <begin position="102"/>
        <end position="126"/>
    </location>
</feature>
<evidence type="ECO:0000256" key="4">
    <source>
        <dbReference type="SAM" id="MobiDB-lite"/>
    </source>
</evidence>
<feature type="compositionally biased region" description="Polar residues" evidence="4">
    <location>
        <begin position="277"/>
        <end position="319"/>
    </location>
</feature>
<keyword evidence="1" id="KW-0805">Transcription regulation</keyword>
<accession>A0A0T6BEY5</accession>
<feature type="region of interest" description="Disordered" evidence="4">
    <location>
        <begin position="270"/>
        <end position="336"/>
    </location>
</feature>
<proteinExistence type="predicted"/>
<dbReference type="AlphaFoldDB" id="A0A0T6BEY5"/>
<dbReference type="SMART" id="SM01014">
    <property type="entry name" value="ARID"/>
    <property type="match status" value="1"/>
</dbReference>
<protein>
    <recommendedName>
        <fullName evidence="5">ARID domain-containing protein</fullName>
    </recommendedName>
</protein>
<reference evidence="6 7" key="1">
    <citation type="submission" date="2015-09" db="EMBL/GenBank/DDBJ databases">
        <title>Draft genome of the scarab beetle Oryctes borbonicus.</title>
        <authorList>
            <person name="Meyer J.M."/>
            <person name="Markov G.V."/>
            <person name="Baskaran P."/>
            <person name="Herrmann M."/>
            <person name="Sommer R.J."/>
            <person name="Roedelsperger C."/>
        </authorList>
    </citation>
    <scope>NUCLEOTIDE SEQUENCE [LARGE SCALE GENOMIC DNA]</scope>
    <source>
        <strain evidence="6">OB123</strain>
        <tissue evidence="6">Whole animal</tissue>
    </source>
</reference>
<feature type="compositionally biased region" description="Polar residues" evidence="4">
    <location>
        <begin position="360"/>
        <end position="370"/>
    </location>
</feature>
<gene>
    <name evidence="6" type="ORF">AMK59_2294</name>
</gene>
<feature type="compositionally biased region" description="Basic residues" evidence="4">
    <location>
        <begin position="102"/>
        <end position="113"/>
    </location>
</feature>
<dbReference type="PANTHER" id="PTHR13964">
    <property type="entry name" value="RBP-RELATED"/>
    <property type="match status" value="1"/>
</dbReference>
<dbReference type="InterPro" id="IPR036431">
    <property type="entry name" value="ARID_dom_sf"/>
</dbReference>
<feature type="compositionally biased region" description="Basic and acidic residues" evidence="4">
    <location>
        <begin position="320"/>
        <end position="329"/>
    </location>
</feature>
<dbReference type="InterPro" id="IPR051232">
    <property type="entry name" value="ARID/SWI1_ChromRemod"/>
</dbReference>
<feature type="region of interest" description="Disordered" evidence="4">
    <location>
        <begin position="384"/>
        <end position="408"/>
    </location>
</feature>
<dbReference type="PROSITE" id="PS51011">
    <property type="entry name" value="ARID"/>
    <property type="match status" value="1"/>
</dbReference>
<feature type="compositionally biased region" description="Polar residues" evidence="4">
    <location>
        <begin position="712"/>
        <end position="726"/>
    </location>
</feature>
<feature type="non-terminal residue" evidence="6">
    <location>
        <position position="1"/>
    </location>
</feature>
<evidence type="ECO:0000256" key="1">
    <source>
        <dbReference type="ARBA" id="ARBA00023015"/>
    </source>
</evidence>
<dbReference type="GO" id="GO:0005634">
    <property type="term" value="C:nucleus"/>
    <property type="evidence" value="ECO:0007669"/>
    <property type="project" value="TreeGrafter"/>
</dbReference>
<evidence type="ECO:0000313" key="7">
    <source>
        <dbReference type="Proteomes" id="UP000051574"/>
    </source>
</evidence>
<evidence type="ECO:0000313" key="6">
    <source>
        <dbReference type="EMBL" id="KRT85809.1"/>
    </source>
</evidence>
<dbReference type="InterPro" id="IPR001606">
    <property type="entry name" value="ARID_dom"/>
</dbReference>
<feature type="region of interest" description="Disordered" evidence="4">
    <location>
        <begin position="854"/>
        <end position="873"/>
    </location>
</feature>
<dbReference type="Proteomes" id="UP000051574">
    <property type="component" value="Unassembled WGS sequence"/>
</dbReference>
<sequence>ITDTEQSSSDMLNVINLRTYTCNFKGPSVIILSYPRYCRYRSVMKRLEGVENQFLRHKLVNALGGFSVPTYNTRILFCRDTFDYPELEGHELLCNHLAPKLKGRPRGKRKKRSLSPGSESNESECSIPIVASTSTGKLSIEDYTNGLKRDCGTIATRRSTRSADSNDSKAFLRKLTSFMKTNHTPIGRIPSLGYKELDLHRFYIKVQKYGGYDVVTTNRLWKSIFDDLGGNHGSTSAATVIRRHYERFLLPYERFVKSEEYKPLPVSERRRLKTKASRNSVSDAETSEGTSGSDNSTPMPQPAFPSTSYASFTTASGTTEYKDNPDKVKTSSLRSVRVKPERLREAGKLKMEPILKDPISDSNNGPITTQPKEEISENPKLLILPDKKDNEPTTTAVTPKHKISTEETLSPIESKEIPMVEIKEETEKSVEIIEIAPTDDVVHKDVIELDSTDVYKTINSVSNKSTINETVITEVKKQKLDILKQGGLEVTPVRNTVASKKESRPSVIHTAIAHRAEIIPNDVKIDDKKQMPPPQLATLTRRLVSPIIPTVPVPVPPKPPIHTNKTFPYSNPSPPKVLQSKSIYSSSGETVYGDPKDIFQPSIRNIQTPKFIENSRQQTGGDILDLTVKSPQKPTVQNAHIPPYHIPSGNLIIPSPFSMLDNRKVGSNLEITLVGASKNLKHINSFINNNHKKYTPKQRTTFSYPLLNQQECKVPQKRSNTDNYGNSKLPKVDDKIRNTTYSTQMYPPRDIKKSDFEPTINKQYKINNTPTKTPMTPHSAAKQPFLPPSTMFNMPSYIGSVAKGVPPFLHMDPTFYYLQSIYPPLTLPPMSLMPSPDSLQLYTEILSQNSRSRSQFPFLQDNSPMATTNNSKK</sequence>
<dbReference type="PANTHER" id="PTHR13964:SF44">
    <property type="entry name" value="ARID DOMAIN-CONTAINING PROTEIN"/>
    <property type="match status" value="1"/>
</dbReference>
<dbReference type="OrthoDB" id="1938591at2759"/>
<dbReference type="GO" id="GO:0006357">
    <property type="term" value="P:regulation of transcription by RNA polymerase II"/>
    <property type="evidence" value="ECO:0007669"/>
    <property type="project" value="TreeGrafter"/>
</dbReference>
<dbReference type="FunFam" id="1.10.150.60:FF:000003">
    <property type="entry name" value="AT-rich interactive domain-containing protein 4B"/>
    <property type="match status" value="1"/>
</dbReference>
<feature type="region of interest" description="Disordered" evidence="4">
    <location>
        <begin position="712"/>
        <end position="732"/>
    </location>
</feature>
<dbReference type="SMART" id="SM00501">
    <property type="entry name" value="BRIGHT"/>
    <property type="match status" value="1"/>
</dbReference>
<comment type="caution">
    <text evidence="6">The sequence shown here is derived from an EMBL/GenBank/DDBJ whole genome shotgun (WGS) entry which is preliminary data.</text>
</comment>
<evidence type="ECO:0000256" key="2">
    <source>
        <dbReference type="ARBA" id="ARBA00023163"/>
    </source>
</evidence>
<keyword evidence="3" id="KW-0539">Nucleus</keyword>